<evidence type="ECO:0000256" key="5">
    <source>
        <dbReference type="ARBA" id="ARBA00023065"/>
    </source>
</evidence>
<keyword evidence="3 7" id="KW-0812">Transmembrane</keyword>
<evidence type="ECO:0000259" key="8">
    <source>
        <dbReference type="Pfam" id="PF00999"/>
    </source>
</evidence>
<dbReference type="AlphaFoldDB" id="A0A285GKZ6"/>
<accession>A0A285GKZ6</accession>
<dbReference type="InterPro" id="IPR006153">
    <property type="entry name" value="Cation/H_exchanger_TM"/>
</dbReference>
<evidence type="ECO:0000256" key="1">
    <source>
        <dbReference type="ARBA" id="ARBA00004141"/>
    </source>
</evidence>
<organism evidence="9 10">
    <name type="scientific">Paractinoplanes atraurantiacus</name>
    <dbReference type="NCBI Taxonomy" id="1036182"/>
    <lineage>
        <taxon>Bacteria</taxon>
        <taxon>Bacillati</taxon>
        <taxon>Actinomycetota</taxon>
        <taxon>Actinomycetes</taxon>
        <taxon>Micromonosporales</taxon>
        <taxon>Micromonosporaceae</taxon>
        <taxon>Paractinoplanes</taxon>
    </lineage>
</organism>
<keyword evidence="4 7" id="KW-1133">Transmembrane helix</keyword>
<keyword evidence="2" id="KW-0813">Transport</keyword>
<feature type="transmembrane region" description="Helical" evidence="7">
    <location>
        <begin position="6"/>
        <end position="25"/>
    </location>
</feature>
<feature type="transmembrane region" description="Helical" evidence="7">
    <location>
        <begin position="401"/>
        <end position="421"/>
    </location>
</feature>
<feature type="transmembrane region" description="Helical" evidence="7">
    <location>
        <begin position="275"/>
        <end position="293"/>
    </location>
</feature>
<dbReference type="GO" id="GO:0015297">
    <property type="term" value="F:antiporter activity"/>
    <property type="evidence" value="ECO:0007669"/>
    <property type="project" value="InterPro"/>
</dbReference>
<dbReference type="RefSeq" id="WP_097318941.1">
    <property type="nucleotide sequence ID" value="NZ_OBDY01000002.1"/>
</dbReference>
<feature type="transmembrane region" description="Helical" evidence="7">
    <location>
        <begin position="214"/>
        <end position="234"/>
    </location>
</feature>
<name>A0A285GKZ6_9ACTN</name>
<feature type="transmembrane region" description="Helical" evidence="7">
    <location>
        <begin position="37"/>
        <end position="56"/>
    </location>
</feature>
<evidence type="ECO:0000256" key="7">
    <source>
        <dbReference type="SAM" id="Phobius"/>
    </source>
</evidence>
<reference evidence="10" key="1">
    <citation type="submission" date="2017-09" db="EMBL/GenBank/DDBJ databases">
        <authorList>
            <person name="Varghese N."/>
            <person name="Submissions S."/>
        </authorList>
    </citation>
    <scope>NUCLEOTIDE SEQUENCE [LARGE SCALE GENOMIC DNA]</scope>
    <source>
        <strain evidence="10">CGMCC 4.6857</strain>
    </source>
</reference>
<comment type="subcellular location">
    <subcellularLocation>
        <location evidence="1">Membrane</location>
        <topology evidence="1">Multi-pass membrane protein</topology>
    </subcellularLocation>
</comment>
<evidence type="ECO:0000256" key="6">
    <source>
        <dbReference type="ARBA" id="ARBA00023136"/>
    </source>
</evidence>
<feature type="transmembrane region" description="Helical" evidence="7">
    <location>
        <begin position="246"/>
        <end position="269"/>
    </location>
</feature>
<keyword evidence="10" id="KW-1185">Reference proteome</keyword>
<protein>
    <submittedName>
        <fullName evidence="9">Kef-type K+ transport system, membrane component KefB</fullName>
    </submittedName>
</protein>
<keyword evidence="6 7" id="KW-0472">Membrane</keyword>
<gene>
    <name evidence="9" type="ORF">SAMN05421748_102174</name>
</gene>
<keyword evidence="5" id="KW-0406">Ion transport</keyword>
<dbReference type="PANTHER" id="PTHR32468:SF0">
    <property type="entry name" value="K(+)_H(+) ANTIPORTER 1"/>
    <property type="match status" value="1"/>
</dbReference>
<evidence type="ECO:0000256" key="2">
    <source>
        <dbReference type="ARBA" id="ARBA00022448"/>
    </source>
</evidence>
<dbReference type="GO" id="GO:1902600">
    <property type="term" value="P:proton transmembrane transport"/>
    <property type="evidence" value="ECO:0007669"/>
    <property type="project" value="InterPro"/>
</dbReference>
<feature type="transmembrane region" description="Helical" evidence="7">
    <location>
        <begin position="305"/>
        <end position="323"/>
    </location>
</feature>
<evidence type="ECO:0000313" key="9">
    <source>
        <dbReference type="EMBL" id="SNY24300.1"/>
    </source>
</evidence>
<dbReference type="PANTHER" id="PTHR32468">
    <property type="entry name" value="CATION/H + ANTIPORTER"/>
    <property type="match status" value="1"/>
</dbReference>
<feature type="transmembrane region" description="Helical" evidence="7">
    <location>
        <begin position="155"/>
        <end position="174"/>
    </location>
</feature>
<evidence type="ECO:0000313" key="10">
    <source>
        <dbReference type="Proteomes" id="UP000219612"/>
    </source>
</evidence>
<feature type="transmembrane region" description="Helical" evidence="7">
    <location>
        <begin position="82"/>
        <end position="102"/>
    </location>
</feature>
<feature type="transmembrane region" description="Helical" evidence="7">
    <location>
        <begin position="377"/>
        <end position="395"/>
    </location>
</feature>
<dbReference type="Proteomes" id="UP000219612">
    <property type="component" value="Unassembled WGS sequence"/>
</dbReference>
<dbReference type="InterPro" id="IPR050794">
    <property type="entry name" value="CPA2_transporter"/>
</dbReference>
<dbReference type="OrthoDB" id="9793589at2"/>
<sequence>MPTATRLTSMFLLQLGVIIVAYRLLTPLFRRLRQTQVVAVMVAGVLLGPSLFGLVAPGAQEWLFPREIEIGGEAVPHPSATILYVVGQLGLVLYMFVVGTALRTDLLTRHLRTAGATALTGLAVPTLAGAGLGWLMVHHGGAALFPAGVSGWQGALFIAAAISVTAFPMLAWMISEAGLRETRLGTLALSCAAVDDAAAWILLAVVVATTGGSAWTGATAVGLTVVFVAVMLTAGRRLLARLGPRADAAVTAGGLPAGPLLIAVLVMLACAWTTDAIGVHSVFGAFLAGVAMPRGAFTTALGERLEPLVTYVLLPAFFVYSGLNTDLRLFVDPAVAWYLVLTLVVAFVAKGAAVAFSGRWQGLDWPESLSLGALMNARGMVELVLLNVGLTAGLVTPQLYAVLAVMTIVTTVVANPLQLWFNRARRATALRRPPADRVAPRTGA</sequence>
<dbReference type="Pfam" id="PF00999">
    <property type="entry name" value="Na_H_Exchanger"/>
    <property type="match status" value="1"/>
</dbReference>
<feature type="transmembrane region" description="Helical" evidence="7">
    <location>
        <begin position="335"/>
        <end position="356"/>
    </location>
</feature>
<evidence type="ECO:0000256" key="3">
    <source>
        <dbReference type="ARBA" id="ARBA00022692"/>
    </source>
</evidence>
<dbReference type="EMBL" id="OBDY01000002">
    <property type="protein sequence ID" value="SNY24300.1"/>
    <property type="molecule type" value="Genomic_DNA"/>
</dbReference>
<feature type="transmembrane region" description="Helical" evidence="7">
    <location>
        <begin position="114"/>
        <end position="135"/>
    </location>
</feature>
<feature type="transmembrane region" description="Helical" evidence="7">
    <location>
        <begin position="186"/>
        <end position="208"/>
    </location>
</feature>
<evidence type="ECO:0000256" key="4">
    <source>
        <dbReference type="ARBA" id="ARBA00022989"/>
    </source>
</evidence>
<proteinExistence type="predicted"/>
<dbReference type="Gene3D" id="1.20.1530.20">
    <property type="match status" value="1"/>
</dbReference>
<dbReference type="GO" id="GO:0016020">
    <property type="term" value="C:membrane"/>
    <property type="evidence" value="ECO:0007669"/>
    <property type="project" value="UniProtKB-SubCell"/>
</dbReference>
<feature type="domain" description="Cation/H+ exchanger transmembrane" evidence="8">
    <location>
        <begin position="23"/>
        <end position="414"/>
    </location>
</feature>
<dbReference type="InterPro" id="IPR038770">
    <property type="entry name" value="Na+/solute_symporter_sf"/>
</dbReference>